<keyword evidence="3 6" id="KW-0812">Transmembrane</keyword>
<dbReference type="InterPro" id="IPR003838">
    <property type="entry name" value="ABC3_permease_C"/>
</dbReference>
<sequence length="796" mass="89832">MKLYKLKIAFRNARKNGVLTFAKLFGLSISFAVILFAAGYVVYETGFDKSIPGHDKIYRCLMQGKLNNQEADFAVTSPAMAGVITAEIPEITEATRILPQGEASVKYNNLDFNGGHLVYADPNFFSFFSISVETKTQNPLGANNNMIMAKSLAKKQFGSEENALGKVVEVRGEDCIITGVFEDLPRNFHLRAKLFQSLEKSNPDKVGWGSQSYYTYFKTNGANISPDELNFKISKTVYTHYVDDIDGASAKTLEDFKVSPEMYILYTAEKLTDIHFSNHKFDPAVTSNKTYVYGAIILALLILLISSINFINLNIANLSTRLKEIGIQKTTGANSHNIFSQFLYETIIFWLIGFVLAFAIYMLAENTLDQFLGFDISLSGSEMIKIVGGVFIALLVFNLVANFLPISFISNKKILSLIKEERPSKRGFSVNSSFVFFQFVLSGLIILASVIVQKQINYMVHKDRGYDTENVMMLSMWSMNQQTRKSFIDDLKTYSAVKSVSTSDNYFGDDPGMNDAYFETMDKTNYFHTSVMPVSADFINTFNLKIKEGRFFNQEFQSDFKGVVLNEAALKKYTGEGSILGKKVIVDGDYKVIGVVKDFNFRSLHHQIQPLAMVLVKDKGNVFVKVQNSQIAEVTGILQNLWKKYNIDFPFEYKFHDEVLAQHYLNDQQAKKLLLVLSIISIAIACVGLYAISFFTIIRKTKEIGIRKVNGARVSEVMSMLNIRFIKWVGLAFTLAIPIAHYAMHKWLESFAYKTSLSWWIFALSGFLALGIALLTVSWQSWRAATKNPVEALRYE</sequence>
<name>A0A6I6JP04_9BACT</name>
<dbReference type="InterPro" id="IPR050250">
    <property type="entry name" value="Macrolide_Exporter_MacB"/>
</dbReference>
<dbReference type="KEGG" id="mcos:GM418_13665"/>
<keyword evidence="4 6" id="KW-1133">Transmembrane helix</keyword>
<evidence type="ECO:0000313" key="10">
    <source>
        <dbReference type="Proteomes" id="UP000428260"/>
    </source>
</evidence>
<evidence type="ECO:0000256" key="6">
    <source>
        <dbReference type="SAM" id="Phobius"/>
    </source>
</evidence>
<protein>
    <submittedName>
        <fullName evidence="9">FtsX-like permease family protein</fullName>
    </submittedName>
</protein>
<reference evidence="9 10" key="1">
    <citation type="submission" date="2019-11" db="EMBL/GenBank/DDBJ databases">
        <authorList>
            <person name="Zheng R.K."/>
            <person name="Sun C.M."/>
        </authorList>
    </citation>
    <scope>NUCLEOTIDE SEQUENCE [LARGE SCALE GENOMIC DNA]</scope>
    <source>
        <strain evidence="9 10">WC007</strain>
    </source>
</reference>
<keyword evidence="2" id="KW-1003">Cell membrane</keyword>
<proteinExistence type="predicted"/>
<evidence type="ECO:0000256" key="2">
    <source>
        <dbReference type="ARBA" id="ARBA00022475"/>
    </source>
</evidence>
<organism evidence="9 10">
    <name type="scientific">Maribellus comscasis</name>
    <dbReference type="NCBI Taxonomy" id="2681766"/>
    <lineage>
        <taxon>Bacteria</taxon>
        <taxon>Pseudomonadati</taxon>
        <taxon>Bacteroidota</taxon>
        <taxon>Bacteroidia</taxon>
        <taxon>Marinilabiliales</taxon>
        <taxon>Prolixibacteraceae</taxon>
        <taxon>Maribellus</taxon>
    </lineage>
</organism>
<dbReference type="Pfam" id="PF12704">
    <property type="entry name" value="MacB_PCD"/>
    <property type="match status" value="2"/>
</dbReference>
<dbReference type="AlphaFoldDB" id="A0A6I6JP04"/>
<dbReference type="Pfam" id="PF02687">
    <property type="entry name" value="FtsX"/>
    <property type="match status" value="2"/>
</dbReference>
<comment type="subcellular location">
    <subcellularLocation>
        <location evidence="1">Cell membrane</location>
        <topology evidence="1">Multi-pass membrane protein</topology>
    </subcellularLocation>
</comment>
<feature type="domain" description="MacB-like periplasmic core" evidence="8">
    <location>
        <begin position="469"/>
        <end position="600"/>
    </location>
</feature>
<feature type="transmembrane region" description="Helical" evidence="6">
    <location>
        <begin position="291"/>
        <end position="313"/>
    </location>
</feature>
<dbReference type="EMBL" id="CP046401">
    <property type="protein sequence ID" value="QGY44675.1"/>
    <property type="molecule type" value="Genomic_DNA"/>
</dbReference>
<evidence type="ECO:0000259" key="7">
    <source>
        <dbReference type="Pfam" id="PF02687"/>
    </source>
</evidence>
<evidence type="ECO:0000256" key="3">
    <source>
        <dbReference type="ARBA" id="ARBA00022692"/>
    </source>
</evidence>
<feature type="transmembrane region" description="Helical" evidence="6">
    <location>
        <begin position="757"/>
        <end position="777"/>
    </location>
</feature>
<evidence type="ECO:0000256" key="1">
    <source>
        <dbReference type="ARBA" id="ARBA00004651"/>
    </source>
</evidence>
<feature type="domain" description="ABC3 transporter permease C-terminal" evidence="7">
    <location>
        <begin position="296"/>
        <end position="413"/>
    </location>
</feature>
<evidence type="ECO:0000256" key="4">
    <source>
        <dbReference type="ARBA" id="ARBA00022989"/>
    </source>
</evidence>
<dbReference type="GO" id="GO:0005886">
    <property type="term" value="C:plasma membrane"/>
    <property type="evidence" value="ECO:0007669"/>
    <property type="project" value="UniProtKB-SubCell"/>
</dbReference>
<feature type="domain" description="MacB-like periplasmic core" evidence="8">
    <location>
        <begin position="24"/>
        <end position="187"/>
    </location>
</feature>
<keyword evidence="10" id="KW-1185">Reference proteome</keyword>
<gene>
    <name evidence="9" type="ORF">GM418_13665</name>
</gene>
<feature type="domain" description="ABC3 transporter permease C-terminal" evidence="7">
    <location>
        <begin position="676"/>
        <end position="789"/>
    </location>
</feature>
<dbReference type="InterPro" id="IPR025857">
    <property type="entry name" value="MacB_PCD"/>
</dbReference>
<dbReference type="GO" id="GO:0022857">
    <property type="term" value="F:transmembrane transporter activity"/>
    <property type="evidence" value="ECO:0007669"/>
    <property type="project" value="TreeGrafter"/>
</dbReference>
<feature type="transmembrane region" description="Helical" evidence="6">
    <location>
        <begin position="673"/>
        <end position="698"/>
    </location>
</feature>
<evidence type="ECO:0000256" key="5">
    <source>
        <dbReference type="ARBA" id="ARBA00023136"/>
    </source>
</evidence>
<accession>A0A6I6JP04</accession>
<dbReference type="Proteomes" id="UP000428260">
    <property type="component" value="Chromosome"/>
</dbReference>
<dbReference type="RefSeq" id="WP_158867210.1">
    <property type="nucleotide sequence ID" value="NZ_CP046401.1"/>
</dbReference>
<feature type="transmembrane region" description="Helical" evidence="6">
    <location>
        <begin position="430"/>
        <end position="452"/>
    </location>
</feature>
<feature type="transmembrane region" description="Helical" evidence="6">
    <location>
        <begin position="725"/>
        <end position="745"/>
    </location>
</feature>
<dbReference type="PANTHER" id="PTHR30572">
    <property type="entry name" value="MEMBRANE COMPONENT OF TRANSPORTER-RELATED"/>
    <property type="match status" value="1"/>
</dbReference>
<feature type="transmembrane region" description="Helical" evidence="6">
    <location>
        <begin position="21"/>
        <end position="43"/>
    </location>
</feature>
<feature type="transmembrane region" description="Helical" evidence="6">
    <location>
        <begin position="384"/>
        <end position="409"/>
    </location>
</feature>
<feature type="transmembrane region" description="Helical" evidence="6">
    <location>
        <begin position="342"/>
        <end position="364"/>
    </location>
</feature>
<evidence type="ECO:0000313" key="9">
    <source>
        <dbReference type="EMBL" id="QGY44675.1"/>
    </source>
</evidence>
<dbReference type="PANTHER" id="PTHR30572:SF18">
    <property type="entry name" value="ABC-TYPE MACROLIDE FAMILY EXPORT SYSTEM PERMEASE COMPONENT 2"/>
    <property type="match status" value="1"/>
</dbReference>
<evidence type="ECO:0000259" key="8">
    <source>
        <dbReference type="Pfam" id="PF12704"/>
    </source>
</evidence>
<keyword evidence="5 6" id="KW-0472">Membrane</keyword>